<keyword evidence="7" id="KW-0444">Lipid biosynthesis</keyword>
<dbReference type="Pfam" id="PF01039">
    <property type="entry name" value="Carboxyl_trans"/>
    <property type="match status" value="1"/>
</dbReference>
<feature type="binding site" evidence="7">
    <location>
        <position position="252"/>
    </location>
    <ligand>
        <name>Zn(2+)</name>
        <dbReference type="ChEBI" id="CHEBI:29105"/>
    </ligand>
</feature>
<dbReference type="GO" id="GO:0005524">
    <property type="term" value="F:ATP binding"/>
    <property type="evidence" value="ECO:0007669"/>
    <property type="project" value="UniProtKB-KW"/>
</dbReference>
<name>A0A8H2SIN2_9MAGN</name>
<dbReference type="PROSITE" id="PS50980">
    <property type="entry name" value="COA_CT_NTER"/>
    <property type="match status" value="1"/>
</dbReference>
<protein>
    <recommendedName>
        <fullName evidence="7">Acetyl-coenzyme A carboxylase carboxyl transferase subunit beta, chloroplastic</fullName>
        <shortName evidence="7">ACCase subunit beta</shortName>
        <shortName evidence="7">Acetyl-CoA carboxylase carboxyltransferase subunit beta</shortName>
        <ecNumber evidence="7">2.1.3.15</ecNumber>
    </recommendedName>
</protein>
<dbReference type="InterPro" id="IPR029045">
    <property type="entry name" value="ClpP/crotonase-like_dom_sf"/>
</dbReference>
<comment type="pathway">
    <text evidence="7">Lipid metabolism; malonyl-CoA biosynthesis; malonyl-CoA from acetyl-CoA: step 1/1.</text>
</comment>
<keyword evidence="7" id="KW-0443">Lipid metabolism</keyword>
<dbReference type="GO" id="GO:0016743">
    <property type="term" value="F:carboxyl- or carbamoyltransferase activity"/>
    <property type="evidence" value="ECO:0007669"/>
    <property type="project" value="UniProtKB-UniRule"/>
</dbReference>
<comment type="cofactor">
    <cofactor evidence="7">
        <name>Zn(2+)</name>
        <dbReference type="ChEBI" id="CHEBI:29105"/>
    </cofactor>
    <text evidence="7">Binds 1 zinc ion per subunit.</text>
</comment>
<dbReference type="InterPro" id="IPR000438">
    <property type="entry name" value="Acetyl_CoA_COase_Trfase_b_su"/>
</dbReference>
<gene>
    <name evidence="7 9" type="primary">accD</name>
</gene>
<keyword evidence="6 7" id="KW-0067">ATP-binding</keyword>
<comment type="similarity">
    <text evidence="7">Belongs to the AccD/PCCB family.</text>
</comment>
<dbReference type="GO" id="GO:0006633">
    <property type="term" value="P:fatty acid biosynthetic process"/>
    <property type="evidence" value="ECO:0007669"/>
    <property type="project" value="UniProtKB-KW"/>
</dbReference>
<dbReference type="GO" id="GO:2001295">
    <property type="term" value="P:malonyl-CoA biosynthetic process"/>
    <property type="evidence" value="ECO:0007669"/>
    <property type="project" value="UniProtKB-UniRule"/>
</dbReference>
<dbReference type="NCBIfam" id="TIGR00515">
    <property type="entry name" value="accD"/>
    <property type="match status" value="1"/>
</dbReference>
<organism evidence="9">
    <name type="scientific">Ranunculus japonicus</name>
    <dbReference type="NCBI Taxonomy" id="286919"/>
    <lineage>
        <taxon>Eukaryota</taxon>
        <taxon>Viridiplantae</taxon>
        <taxon>Streptophyta</taxon>
        <taxon>Embryophyta</taxon>
        <taxon>Tracheophyta</taxon>
        <taxon>Spermatophyta</taxon>
        <taxon>Magnoliopsida</taxon>
        <taxon>Ranunculales</taxon>
        <taxon>Ranunculaceae</taxon>
        <taxon>Ranunculoideae</taxon>
        <taxon>Ranunculeae</taxon>
        <taxon>Ranunculus</taxon>
    </lineage>
</organism>
<reference evidence="9" key="1">
    <citation type="submission" date="2021-05" db="EMBL/GenBank/DDBJ databases">
        <authorList>
            <person name="Zeng Q.W."/>
            <person name="Qi C.Z."/>
        </authorList>
    </citation>
    <scope>NUCLEOTIDE SEQUENCE</scope>
</reference>
<evidence type="ECO:0000256" key="5">
    <source>
        <dbReference type="ARBA" id="ARBA00022833"/>
    </source>
</evidence>
<accession>A0A8H2SIN2</accession>
<keyword evidence="3 7" id="KW-0547">Nucleotide-binding</keyword>
<dbReference type="SUPFAM" id="SSF52096">
    <property type="entry name" value="ClpP/crotonase"/>
    <property type="match status" value="1"/>
</dbReference>
<dbReference type="AlphaFoldDB" id="A0A8H2SIN2"/>
<dbReference type="PANTHER" id="PTHR42995">
    <property type="entry name" value="ACETYL-COENZYME A CARBOXYLASE CARBOXYL TRANSFERASE SUBUNIT BETA, CHLOROPLASTIC"/>
    <property type="match status" value="1"/>
</dbReference>
<evidence type="ECO:0000256" key="2">
    <source>
        <dbReference type="ARBA" id="ARBA00022679"/>
    </source>
</evidence>
<evidence type="ECO:0000256" key="6">
    <source>
        <dbReference type="ARBA" id="ARBA00022840"/>
    </source>
</evidence>
<feature type="binding site" evidence="7">
    <location>
        <position position="255"/>
    </location>
    <ligand>
        <name>Zn(2+)</name>
        <dbReference type="ChEBI" id="CHEBI:29105"/>
    </ligand>
</feature>
<dbReference type="EC" id="2.1.3.15" evidence="7"/>
<feature type="binding site" evidence="7">
    <location>
        <position position="233"/>
    </location>
    <ligand>
        <name>Zn(2+)</name>
        <dbReference type="ChEBI" id="CHEBI:29105"/>
    </ligand>
</feature>
<dbReference type="EMBL" id="MZ169045">
    <property type="protein sequence ID" value="QXE46292.1"/>
    <property type="molecule type" value="Genomic_DNA"/>
</dbReference>
<feature type="domain" description="CoA carboxyltransferase N-terminal" evidence="8">
    <location>
        <begin position="229"/>
        <end position="496"/>
    </location>
</feature>
<dbReference type="HAMAP" id="MF_01395">
    <property type="entry name" value="AcetylCoA_CT_beta"/>
    <property type="match status" value="1"/>
</dbReference>
<keyword evidence="7" id="KW-0275">Fatty acid biosynthesis</keyword>
<dbReference type="GO" id="GO:0003989">
    <property type="term" value="F:acetyl-CoA carboxylase activity"/>
    <property type="evidence" value="ECO:0007669"/>
    <property type="project" value="InterPro"/>
</dbReference>
<comment type="catalytic activity">
    <reaction evidence="7">
        <text>N(6)-carboxybiotinyl-L-lysyl-[protein] + acetyl-CoA = N(6)-biotinyl-L-lysyl-[protein] + malonyl-CoA</text>
        <dbReference type="Rhea" id="RHEA:54728"/>
        <dbReference type="Rhea" id="RHEA-COMP:10505"/>
        <dbReference type="Rhea" id="RHEA-COMP:10506"/>
        <dbReference type="ChEBI" id="CHEBI:57288"/>
        <dbReference type="ChEBI" id="CHEBI:57384"/>
        <dbReference type="ChEBI" id="CHEBI:83144"/>
        <dbReference type="ChEBI" id="CHEBI:83145"/>
        <dbReference type="EC" id="2.1.3.15"/>
    </reaction>
</comment>
<evidence type="ECO:0000256" key="1">
    <source>
        <dbReference type="ARBA" id="ARBA00011842"/>
    </source>
</evidence>
<comment type="subunit">
    <text evidence="1">Acetyl-CoA carboxylase is a heterohexamer composed of biotin carboxyl carrier protein, biotin carboxylase and 2 subunits each of ACCase subunit alpha and ACCase plastid-coded subunit beta (accD).</text>
</comment>
<dbReference type="Gene3D" id="3.90.226.10">
    <property type="entry name" value="2-enoyl-CoA Hydratase, Chain A, domain 1"/>
    <property type="match status" value="1"/>
</dbReference>
<keyword evidence="9" id="KW-0150">Chloroplast</keyword>
<evidence type="ECO:0000256" key="4">
    <source>
        <dbReference type="ARBA" id="ARBA00022771"/>
    </source>
</evidence>
<dbReference type="PANTHER" id="PTHR42995:SF5">
    <property type="entry name" value="ACETYL-COENZYME A CARBOXYLASE CARBOXYL TRANSFERASE SUBUNIT BETA, CHLOROPLASTIC"/>
    <property type="match status" value="1"/>
</dbReference>
<feature type="zinc finger region" description="C4-type" evidence="7">
    <location>
        <begin position="233"/>
        <end position="255"/>
    </location>
</feature>
<comment type="subunit">
    <text evidence="7">Acetyl-CoA carboxylase is a heterohexamer composed of biotin carboxyl carrier protein, biotin carboxylase and two subunits each of ACCase subunit alpha and ACCase plastid-coded subunit beta (accD).</text>
</comment>
<dbReference type="GO" id="GO:0009317">
    <property type="term" value="C:acetyl-CoA carboxylase complex"/>
    <property type="evidence" value="ECO:0007669"/>
    <property type="project" value="InterPro"/>
</dbReference>
<dbReference type="PRINTS" id="PR01070">
    <property type="entry name" value="ACCCTRFRASEB"/>
</dbReference>
<dbReference type="GO" id="GO:0009570">
    <property type="term" value="C:chloroplast stroma"/>
    <property type="evidence" value="ECO:0007669"/>
    <property type="project" value="UniProtKB-SubCell"/>
</dbReference>
<keyword evidence="4 7" id="KW-0863">Zinc-finger</keyword>
<keyword evidence="5 7" id="KW-0862">Zinc</keyword>
<evidence type="ECO:0000256" key="3">
    <source>
        <dbReference type="ARBA" id="ARBA00022741"/>
    </source>
</evidence>
<feature type="binding site" evidence="7">
    <location>
        <position position="236"/>
    </location>
    <ligand>
        <name>Zn(2+)</name>
        <dbReference type="ChEBI" id="CHEBI:29105"/>
    </ligand>
</feature>
<keyword evidence="9" id="KW-0934">Plastid</keyword>
<dbReference type="UniPathway" id="UPA00655">
    <property type="reaction ID" value="UER00711"/>
</dbReference>
<keyword evidence="7" id="KW-0479">Metal-binding</keyword>
<dbReference type="InterPro" id="IPR034733">
    <property type="entry name" value="AcCoA_carboxyl_beta"/>
</dbReference>
<comment type="function">
    <text evidence="7">Component of the acetyl coenzyme A carboxylase (ACC) complex. Biotin carboxylase (BC) catalyzes the carboxylation of biotin on its carrier protein (BCCP) and then the CO(2) group is transferred by the transcarboxylase to acetyl-CoA to form malonyl-CoA.</text>
</comment>
<keyword evidence="7" id="KW-0276">Fatty acid metabolism</keyword>
<proteinExistence type="inferred from homology"/>
<dbReference type="GO" id="GO:0008270">
    <property type="term" value="F:zinc ion binding"/>
    <property type="evidence" value="ECO:0007669"/>
    <property type="project" value="UniProtKB-UniRule"/>
</dbReference>
<evidence type="ECO:0000313" key="9">
    <source>
        <dbReference type="EMBL" id="QXE46292.1"/>
    </source>
</evidence>
<keyword evidence="2 7" id="KW-0808">Transferase</keyword>
<sequence length="496" mass="55787">MEKWCFNSMLSKEELEHQCGLSKSLKGTGSIGNTNGGEDLAINNMIRGWVDSDNSSNIDHLVGVSNIRSLISDDTFLVRDSNGKNYSIYFDIENQIFEIEIEGDRSFLSELESFFSNYLNLNSSYPNDGSKSDNHYYDRSMYDTQYSWNNYITSCIENYLRSEIHIDSYISSSSDNYSKSYIYNYVCSEGGVNSTDSESFSIQTSANASTFDMIGKFNDFDISPKYSHLWVQCENCYGLNYKKFFRLKLHICEQCGYHLKMSSSERIEILIDPGTWDAMDEDMVSVDPIEFHSEEEPYKDRIDSYQKKTGLTEAVQTGIGQLNGISIAIGIMDFQFMGGSMGSVVGEKITRLIEYATNGFLPLIIVCASGGARMQEGSLSLMQMAKISSASYDYQSNKKLFYVSILTSPTTGGVTASFGMLGDIIIAEPNAYIAFAGKRVIEQTLNKTVPDGSQEAEYLFQKGLFDLIVPRNLLKGVLSELFQLHGFFPLNKNFIR</sequence>
<geneLocation type="chloroplast" evidence="9"/>
<dbReference type="InterPro" id="IPR011762">
    <property type="entry name" value="COA_CT_N"/>
</dbReference>
<evidence type="ECO:0000259" key="8">
    <source>
        <dbReference type="PROSITE" id="PS50980"/>
    </source>
</evidence>
<comment type="subcellular location">
    <subcellularLocation>
        <location evidence="7">Plastid</location>
        <location evidence="7">Chloroplast stroma</location>
    </subcellularLocation>
</comment>
<evidence type="ECO:0000256" key="7">
    <source>
        <dbReference type="HAMAP-Rule" id="MF_01395"/>
    </source>
</evidence>